<comment type="caution">
    <text evidence="1">The sequence shown here is derived from an EMBL/GenBank/DDBJ whole genome shotgun (WGS) entry which is preliminary data.</text>
</comment>
<dbReference type="EMBL" id="JANEYG010000130">
    <property type="protein sequence ID" value="KAJ8912442.1"/>
    <property type="molecule type" value="Genomic_DNA"/>
</dbReference>
<sequence length="143" mass="16442">DTSSSMRNTFPGGRAVMEEAFRIEGLPRRDYSSNHGIDNRKYYQAIQFKFKAMVDLLGGPYSKVVNTTHQKRFFICNTKLCKISSCTDMLRVKNLRPNASRYDYTWDPTIVLNYLSKMVPNESLSLKELSYKLITLLALITSP</sequence>
<feature type="non-terminal residue" evidence="1">
    <location>
        <position position="143"/>
    </location>
</feature>
<dbReference type="Proteomes" id="UP001159042">
    <property type="component" value="Unassembled WGS sequence"/>
</dbReference>
<keyword evidence="2" id="KW-1185">Reference proteome</keyword>
<feature type="non-terminal residue" evidence="1">
    <location>
        <position position="1"/>
    </location>
</feature>
<dbReference type="AlphaFoldDB" id="A0AAV8VEJ9"/>
<evidence type="ECO:0000313" key="1">
    <source>
        <dbReference type="EMBL" id="KAJ8912442.1"/>
    </source>
</evidence>
<name>A0AAV8VEJ9_9CUCU</name>
<reference evidence="1 2" key="1">
    <citation type="journal article" date="2023" name="Insect Mol. Biol.">
        <title>Genome sequencing provides insights into the evolution of gene families encoding plant cell wall-degrading enzymes in longhorned beetles.</title>
        <authorList>
            <person name="Shin N.R."/>
            <person name="Okamura Y."/>
            <person name="Kirsch R."/>
            <person name="Pauchet Y."/>
        </authorList>
    </citation>
    <scope>NUCLEOTIDE SEQUENCE [LARGE SCALE GENOMIC DNA]</scope>
    <source>
        <strain evidence="1">EAD_L_NR</strain>
    </source>
</reference>
<accession>A0AAV8VEJ9</accession>
<evidence type="ECO:0000313" key="2">
    <source>
        <dbReference type="Proteomes" id="UP001159042"/>
    </source>
</evidence>
<proteinExistence type="predicted"/>
<gene>
    <name evidence="1" type="ORF">NQ315_006109</name>
</gene>
<protein>
    <submittedName>
        <fullName evidence="1">Uncharacterized protein</fullName>
    </submittedName>
</protein>
<organism evidence="1 2">
    <name type="scientific">Exocentrus adspersus</name>
    <dbReference type="NCBI Taxonomy" id="1586481"/>
    <lineage>
        <taxon>Eukaryota</taxon>
        <taxon>Metazoa</taxon>
        <taxon>Ecdysozoa</taxon>
        <taxon>Arthropoda</taxon>
        <taxon>Hexapoda</taxon>
        <taxon>Insecta</taxon>
        <taxon>Pterygota</taxon>
        <taxon>Neoptera</taxon>
        <taxon>Endopterygota</taxon>
        <taxon>Coleoptera</taxon>
        <taxon>Polyphaga</taxon>
        <taxon>Cucujiformia</taxon>
        <taxon>Chrysomeloidea</taxon>
        <taxon>Cerambycidae</taxon>
        <taxon>Lamiinae</taxon>
        <taxon>Acanthocinini</taxon>
        <taxon>Exocentrus</taxon>
    </lineage>
</organism>